<accession>A0AAU7KM42</accession>
<organism evidence="11">
    <name type="scientific">Halomonas sp. RT37</name>
    <dbReference type="NCBI Taxonomy" id="2950872"/>
    <lineage>
        <taxon>Bacteria</taxon>
        <taxon>Pseudomonadati</taxon>
        <taxon>Pseudomonadota</taxon>
        <taxon>Gammaproteobacteria</taxon>
        <taxon>Oceanospirillales</taxon>
        <taxon>Halomonadaceae</taxon>
        <taxon>Halomonas</taxon>
    </lineage>
</organism>
<dbReference type="AlphaFoldDB" id="A0AAU7KM42"/>
<dbReference type="Pfam" id="PF08478">
    <property type="entry name" value="POTRA_1"/>
    <property type="match status" value="1"/>
</dbReference>
<gene>
    <name evidence="9" type="primary">ftsQ</name>
    <name evidence="11" type="ORF">NFG58_07680</name>
</gene>
<dbReference type="GO" id="GO:0005886">
    <property type="term" value="C:plasma membrane"/>
    <property type="evidence" value="ECO:0007669"/>
    <property type="project" value="UniProtKB-SubCell"/>
</dbReference>
<keyword evidence="6 9" id="KW-1133">Transmembrane helix</keyword>
<evidence type="ECO:0000259" key="10">
    <source>
        <dbReference type="PROSITE" id="PS51779"/>
    </source>
</evidence>
<dbReference type="PANTHER" id="PTHR35851:SF1">
    <property type="entry name" value="CELL DIVISION PROTEIN FTSQ"/>
    <property type="match status" value="1"/>
</dbReference>
<sequence>MARRGTWLGVVLLAALVGAGGKALWLWLDRPIERVSIGGELHHVDASYLKGQLAPLVRGRTWLSVDLEALREQALQVGWLKEVRIRREWPNALTFELEEQRPVARWNDDQLLNGDGEPFVFAPVEPPMGLPDMAGPGGAGPEVLAYFDDLGQRLDKMGLGIDQLRLEARGAWRFQLDSGVWIMLGRGDLDARLGRLEAAWRRELGEVASHIRYIDLRYPNGVAVAWHGETEPVDDEAATRG</sequence>
<keyword evidence="5 9" id="KW-0812">Transmembrane</keyword>
<dbReference type="PROSITE" id="PS51779">
    <property type="entry name" value="POTRA"/>
    <property type="match status" value="1"/>
</dbReference>
<dbReference type="EMBL" id="CP098827">
    <property type="protein sequence ID" value="XBO72570.1"/>
    <property type="molecule type" value="Genomic_DNA"/>
</dbReference>
<comment type="subunit">
    <text evidence="9">Part of a complex composed of FtsB, FtsL and FtsQ.</text>
</comment>
<proteinExistence type="inferred from homology"/>
<protein>
    <recommendedName>
        <fullName evidence="9">Cell division protein FtsQ</fullName>
    </recommendedName>
</protein>
<evidence type="ECO:0000256" key="1">
    <source>
        <dbReference type="ARBA" id="ARBA00004370"/>
    </source>
</evidence>
<keyword evidence="4 9" id="KW-0132">Cell division</keyword>
<evidence type="ECO:0000256" key="5">
    <source>
        <dbReference type="ARBA" id="ARBA00022692"/>
    </source>
</evidence>
<keyword evidence="7 9" id="KW-0472">Membrane</keyword>
<dbReference type="InterPro" id="IPR045335">
    <property type="entry name" value="FtsQ_C_sf"/>
</dbReference>
<keyword evidence="8 9" id="KW-0131">Cell cycle</keyword>
<dbReference type="Pfam" id="PF03799">
    <property type="entry name" value="FtsQ_DivIB_C"/>
    <property type="match status" value="1"/>
</dbReference>
<dbReference type="HAMAP" id="MF_00911">
    <property type="entry name" value="FtsQ_subfam"/>
    <property type="match status" value="1"/>
</dbReference>
<dbReference type="GO" id="GO:0090529">
    <property type="term" value="P:cell septum assembly"/>
    <property type="evidence" value="ECO:0007669"/>
    <property type="project" value="InterPro"/>
</dbReference>
<dbReference type="Gene3D" id="3.40.50.11690">
    <property type="entry name" value="Cell division protein FtsQ/DivIB"/>
    <property type="match status" value="1"/>
</dbReference>
<evidence type="ECO:0000256" key="7">
    <source>
        <dbReference type="ARBA" id="ARBA00023136"/>
    </source>
</evidence>
<dbReference type="GO" id="GO:0032153">
    <property type="term" value="C:cell division site"/>
    <property type="evidence" value="ECO:0007669"/>
    <property type="project" value="UniProtKB-UniRule"/>
</dbReference>
<dbReference type="InterPro" id="IPR005548">
    <property type="entry name" value="Cell_div_FtsQ/DivIB_C"/>
</dbReference>
<dbReference type="Gene3D" id="3.10.20.310">
    <property type="entry name" value="membrane protein fhac"/>
    <property type="match status" value="1"/>
</dbReference>
<evidence type="ECO:0000256" key="6">
    <source>
        <dbReference type="ARBA" id="ARBA00022989"/>
    </source>
</evidence>
<feature type="domain" description="POTRA" evidence="10">
    <location>
        <begin position="30"/>
        <end position="100"/>
    </location>
</feature>
<dbReference type="InterPro" id="IPR034746">
    <property type="entry name" value="POTRA"/>
</dbReference>
<evidence type="ECO:0000313" key="11">
    <source>
        <dbReference type="EMBL" id="XBO72570.1"/>
    </source>
</evidence>
<dbReference type="PANTHER" id="PTHR35851">
    <property type="entry name" value="CELL DIVISION PROTEIN FTSQ"/>
    <property type="match status" value="1"/>
</dbReference>
<dbReference type="RefSeq" id="WP_108132665.1">
    <property type="nucleotide sequence ID" value="NZ_CP098827.1"/>
</dbReference>
<reference evidence="11" key="1">
    <citation type="submission" date="2022-06" db="EMBL/GenBank/DDBJ databases">
        <title>A novel DMS-producing enzyme.</title>
        <authorList>
            <person name="Zhang Y."/>
        </authorList>
    </citation>
    <scope>NUCLEOTIDE SEQUENCE</scope>
    <source>
        <strain evidence="11">RT37</strain>
    </source>
</reference>
<dbReference type="InterPro" id="IPR013685">
    <property type="entry name" value="POTRA_FtsQ_type"/>
</dbReference>
<keyword evidence="3 9" id="KW-0997">Cell inner membrane</keyword>
<dbReference type="InterPro" id="IPR026579">
    <property type="entry name" value="FtsQ"/>
</dbReference>
<keyword evidence="2 9" id="KW-1003">Cell membrane</keyword>
<evidence type="ECO:0000256" key="3">
    <source>
        <dbReference type="ARBA" id="ARBA00022519"/>
    </source>
</evidence>
<name>A0AAU7KM42_9GAMM</name>
<comment type="similarity">
    <text evidence="9">Belongs to the FtsQ/DivIB family. FtsQ subfamily.</text>
</comment>
<evidence type="ECO:0000256" key="8">
    <source>
        <dbReference type="ARBA" id="ARBA00023306"/>
    </source>
</evidence>
<evidence type="ECO:0000256" key="2">
    <source>
        <dbReference type="ARBA" id="ARBA00022475"/>
    </source>
</evidence>
<evidence type="ECO:0000256" key="4">
    <source>
        <dbReference type="ARBA" id="ARBA00022618"/>
    </source>
</evidence>
<comment type="subcellular location">
    <subcellularLocation>
        <location evidence="9">Cell inner membrane</location>
        <topology evidence="9">Single-pass type II membrane protein</topology>
    </subcellularLocation>
    <subcellularLocation>
        <location evidence="1">Membrane</location>
    </subcellularLocation>
    <text evidence="9">Localizes to the division septum.</text>
</comment>
<comment type="function">
    <text evidence="9">Essential cell division protein. May link together the upstream cell division proteins, which are predominantly cytoplasmic, with the downstream cell division proteins, which are predominantly periplasmic. May control correct divisome assembly.</text>
</comment>
<dbReference type="GO" id="GO:0043093">
    <property type="term" value="P:FtsZ-dependent cytokinesis"/>
    <property type="evidence" value="ECO:0007669"/>
    <property type="project" value="UniProtKB-UniRule"/>
</dbReference>
<evidence type="ECO:0000256" key="9">
    <source>
        <dbReference type="HAMAP-Rule" id="MF_00911"/>
    </source>
</evidence>